<reference evidence="2" key="3">
    <citation type="submission" date="2014-06" db="EMBL/GenBank/DDBJ databases">
        <authorList>
            <person name="Ju J."/>
            <person name="Zhang J."/>
        </authorList>
    </citation>
    <scope>NUCLEOTIDE SEQUENCE</scope>
    <source>
        <strain evidence="2">SscI8</strain>
    </source>
</reference>
<dbReference type="EMBL" id="LK056664">
    <property type="protein sequence ID" value="CDU23832.1"/>
    <property type="molecule type" value="Genomic_DNA"/>
</dbReference>
<evidence type="ECO:0000313" key="3">
    <source>
        <dbReference type="Proteomes" id="UP000242770"/>
    </source>
</evidence>
<protein>
    <recommendedName>
        <fullName evidence="4">Transcriptional regulator</fullName>
    </recommendedName>
</protein>
<dbReference type="SUPFAM" id="SSF50475">
    <property type="entry name" value="FMN-binding split barrel"/>
    <property type="match status" value="1"/>
</dbReference>
<reference evidence="3" key="2">
    <citation type="submission" date="2014-06" db="EMBL/GenBank/DDBJ databases">
        <authorList>
            <person name="Berkman P.J."/>
        </authorList>
    </citation>
    <scope>NUCLEOTIDE SEQUENCE [LARGE SCALE GENOMIC DNA]</scope>
</reference>
<reference evidence="1" key="1">
    <citation type="submission" date="2014-06" db="EMBL/GenBank/DDBJ databases">
        <authorList>
            <person name="Berkman J.Paul."/>
        </authorList>
    </citation>
    <scope>NUCLEOTIDE SEQUENCE [LARGE SCALE GENOMIC DNA]</scope>
</reference>
<dbReference type="Pfam" id="PF04299">
    <property type="entry name" value="FMN_bind_2"/>
    <property type="match status" value="1"/>
</dbReference>
<gene>
    <name evidence="1" type="primary">SSCI03840.1</name>
    <name evidence="2" type="ORF">SPSC_02461</name>
</gene>
<organism evidence="1 3">
    <name type="scientific">Sporisorium scitamineum</name>
    <dbReference type="NCBI Taxonomy" id="49012"/>
    <lineage>
        <taxon>Eukaryota</taxon>
        <taxon>Fungi</taxon>
        <taxon>Dikarya</taxon>
        <taxon>Basidiomycota</taxon>
        <taxon>Ustilaginomycotina</taxon>
        <taxon>Ustilaginomycetes</taxon>
        <taxon>Ustilaginales</taxon>
        <taxon>Ustilaginaceae</taxon>
        <taxon>Sporisorium</taxon>
    </lineage>
</organism>
<evidence type="ECO:0000313" key="2">
    <source>
        <dbReference type="EMBL" id="CDU23832.1"/>
    </source>
</evidence>
<evidence type="ECO:0008006" key="4">
    <source>
        <dbReference type="Google" id="ProtNLM"/>
    </source>
</evidence>
<dbReference type="OrthoDB" id="2101473at2759"/>
<keyword evidence="3" id="KW-1185">Reference proteome</keyword>
<dbReference type="InterPro" id="IPR007396">
    <property type="entry name" value="TR_PAI2-type"/>
</dbReference>
<dbReference type="EMBL" id="CCFA01000231">
    <property type="protein sequence ID" value="CDR98660.1"/>
    <property type="molecule type" value="Genomic_DNA"/>
</dbReference>
<proteinExistence type="predicted"/>
<dbReference type="Gene3D" id="2.30.110.10">
    <property type="entry name" value="Electron Transport, Fmn-binding Protein, Chain A"/>
    <property type="match status" value="1"/>
</dbReference>
<evidence type="ECO:0000313" key="1">
    <source>
        <dbReference type="EMBL" id="CDR98660.1"/>
    </source>
</evidence>
<dbReference type="PIRSF" id="PIRSF010372">
    <property type="entry name" value="PaiB"/>
    <property type="match status" value="1"/>
</dbReference>
<dbReference type="InterPro" id="IPR012349">
    <property type="entry name" value="Split_barrel_FMN-bd"/>
</dbReference>
<dbReference type="PANTHER" id="PTHR35802:SF1">
    <property type="entry name" value="PROTEASE SYNTHASE AND SPORULATION PROTEIN PAI 2"/>
    <property type="match status" value="1"/>
</dbReference>
<name>A0A0F7RS03_9BASI</name>
<accession>A0A0F7RS03</accession>
<dbReference type="PANTHER" id="PTHR35802">
    <property type="entry name" value="PROTEASE SYNTHASE AND SPORULATION PROTEIN PAI 2"/>
    <property type="match status" value="1"/>
</dbReference>
<dbReference type="Proteomes" id="UP000242770">
    <property type="component" value="Unassembled WGS sequence"/>
</dbReference>
<dbReference type="AlphaFoldDB" id="A0A0F7RS03"/>
<sequence>MYMRPETVVSDWDAVESFLSEHSLGLLTTAIPLSGQSTLQSSHLPFLFLPPSTPPLTANATASTSTNSVDGTWNCGPDGDVDLGKLQCHIARSNPQAKALLSVQAGEEVLVVFSSPLNQAGYMSPQWYLETKPSTAKTVPTWNYSELQIYGTISPTPPAVLSQIVRRLGDKHERKYADKVGTAQVWTVDDAPPKYIELLERAIVGFEVKITKVGFKMKMSREKSVGDRKGVLEGLRRVGGEAGEVADLVERLGPMKKAS</sequence>